<dbReference type="GO" id="GO:0006596">
    <property type="term" value="P:polyamine biosynthetic process"/>
    <property type="evidence" value="ECO:0007669"/>
    <property type="project" value="TreeGrafter"/>
</dbReference>
<dbReference type="GO" id="GO:0008168">
    <property type="term" value="F:methyltransferase activity"/>
    <property type="evidence" value="ECO:0007669"/>
    <property type="project" value="UniProtKB-KW"/>
</dbReference>
<sequence>MTGPRSDARLRSPDDILAEVAAAVSLQEGPAGVRSVVRALRALAPTSTRGISRHTGLPVPIVAAVANELRRRDLLGEERPSRLTPAGLALADQLGMAAPIDLDATCPRCAGHEVVIPPRLHQAVDRLAQIMADGPEADLALDQSLCTPETKVRRVVTLLRAGVLPGGSLLLVGDDDLISLAIAVVGDVLGSPLVDRLAVVDISERILDHIVAVSSELGVRVEAVQHDLRQPLPNQLRGQFDAAMTDPPYTPEGARLFLSRAVEGLRPGPAHSVFFSFGPKGPDELLEVQREIMDLGLVTNGFIRNFNEYRGSGILGGTGFLQHLLTTSATASALPASGYDGPLYTRDKRTRQREYECVACGERMPVGLGARWESVAALRAAGCPHCGGGPFRPRQLLPETAPPAQPAAQPATPPAQPAQPAAQAAQPARPETASQPEVAGVEDVVVRAADERDLPRLAEFEAEIARISFGEAAVDDPAKHEARLAKAMTRSRAGMYVACPAEGGPAVGWMWMSINQNAVTGERYANFRSLAVAPVPDRTAVAELLISTGLGFAAEHGVTEVVGKVHVGNVPMRALYRKFGFEATHLSMRLNRLPEAR</sequence>
<feature type="compositionally biased region" description="Pro residues" evidence="1">
    <location>
        <begin position="400"/>
        <end position="417"/>
    </location>
</feature>
<dbReference type="InterPro" id="IPR016181">
    <property type="entry name" value="Acyl_CoA_acyltransferase"/>
</dbReference>
<dbReference type="InterPro" id="IPR029063">
    <property type="entry name" value="SAM-dependent_MTases_sf"/>
</dbReference>
<dbReference type="InterPro" id="IPR002723">
    <property type="entry name" value="BpsA_C"/>
</dbReference>
<accession>A0AAE3GMC5</accession>
<evidence type="ECO:0000313" key="4">
    <source>
        <dbReference type="Proteomes" id="UP001206128"/>
    </source>
</evidence>
<dbReference type="Gene3D" id="3.40.630.30">
    <property type="match status" value="1"/>
</dbReference>
<dbReference type="Pfam" id="PF01861">
    <property type="entry name" value="BpsA_C"/>
    <property type="match status" value="1"/>
</dbReference>
<dbReference type="Pfam" id="PF00583">
    <property type="entry name" value="Acetyltransf_1"/>
    <property type="match status" value="1"/>
</dbReference>
<dbReference type="Gene3D" id="3.40.50.150">
    <property type="entry name" value="Vaccinia Virus protein VP39"/>
    <property type="match status" value="1"/>
</dbReference>
<keyword evidence="3" id="KW-0489">Methyltransferase</keyword>
<dbReference type="PANTHER" id="PTHR23290:SF0">
    <property type="entry name" value="RRNA N6-ADENOSINE-METHYLTRANSFERASE METTL5"/>
    <property type="match status" value="1"/>
</dbReference>
<dbReference type="SUPFAM" id="SSF53335">
    <property type="entry name" value="S-adenosyl-L-methionine-dependent methyltransferases"/>
    <property type="match status" value="1"/>
</dbReference>
<dbReference type="InterPro" id="IPR051720">
    <property type="entry name" value="rRNA_MeTrfase/Polyamine_Synth"/>
</dbReference>
<evidence type="ECO:0000259" key="2">
    <source>
        <dbReference type="PROSITE" id="PS51186"/>
    </source>
</evidence>
<dbReference type="AlphaFoldDB" id="A0AAE3GMC5"/>
<organism evidence="3 4">
    <name type="scientific">Goodfellowiella coeruleoviolacea</name>
    <dbReference type="NCBI Taxonomy" id="334858"/>
    <lineage>
        <taxon>Bacteria</taxon>
        <taxon>Bacillati</taxon>
        <taxon>Actinomycetota</taxon>
        <taxon>Actinomycetes</taxon>
        <taxon>Pseudonocardiales</taxon>
        <taxon>Pseudonocardiaceae</taxon>
        <taxon>Goodfellowiella</taxon>
    </lineage>
</organism>
<name>A0AAE3GMC5_9PSEU</name>
<dbReference type="Proteomes" id="UP001206128">
    <property type="component" value="Unassembled WGS sequence"/>
</dbReference>
<evidence type="ECO:0000256" key="1">
    <source>
        <dbReference type="SAM" id="MobiDB-lite"/>
    </source>
</evidence>
<dbReference type="GO" id="GO:0016747">
    <property type="term" value="F:acyltransferase activity, transferring groups other than amino-acyl groups"/>
    <property type="evidence" value="ECO:0007669"/>
    <property type="project" value="InterPro"/>
</dbReference>
<proteinExistence type="predicted"/>
<keyword evidence="3" id="KW-0808">Transferase</keyword>
<feature type="compositionally biased region" description="Low complexity" evidence="1">
    <location>
        <begin position="418"/>
        <end position="433"/>
    </location>
</feature>
<feature type="domain" description="N-acetyltransferase" evidence="2">
    <location>
        <begin position="444"/>
        <end position="597"/>
    </location>
</feature>
<evidence type="ECO:0000313" key="3">
    <source>
        <dbReference type="EMBL" id="MCP2168628.1"/>
    </source>
</evidence>
<comment type="caution">
    <text evidence="3">The sequence shown here is derived from an EMBL/GenBank/DDBJ whole genome shotgun (WGS) entry which is preliminary data.</text>
</comment>
<keyword evidence="4" id="KW-1185">Reference proteome</keyword>
<dbReference type="RefSeq" id="WP_253776665.1">
    <property type="nucleotide sequence ID" value="NZ_JAMTCK010000015.1"/>
</dbReference>
<dbReference type="InterPro" id="IPR000182">
    <property type="entry name" value="GNAT_dom"/>
</dbReference>
<feature type="region of interest" description="Disordered" evidence="1">
    <location>
        <begin position="392"/>
        <end position="438"/>
    </location>
</feature>
<dbReference type="SUPFAM" id="SSF55729">
    <property type="entry name" value="Acyl-CoA N-acyltransferases (Nat)"/>
    <property type="match status" value="1"/>
</dbReference>
<dbReference type="EMBL" id="JAMTCK010000015">
    <property type="protein sequence ID" value="MCP2168628.1"/>
    <property type="molecule type" value="Genomic_DNA"/>
</dbReference>
<dbReference type="GO" id="GO:0032259">
    <property type="term" value="P:methylation"/>
    <property type="evidence" value="ECO:0007669"/>
    <property type="project" value="UniProtKB-KW"/>
</dbReference>
<dbReference type="PROSITE" id="PS51186">
    <property type="entry name" value="GNAT"/>
    <property type="match status" value="1"/>
</dbReference>
<gene>
    <name evidence="3" type="ORF">LX83_005506</name>
</gene>
<protein>
    <submittedName>
        <fullName evidence="3">Methyltransferase</fullName>
    </submittedName>
</protein>
<dbReference type="PANTHER" id="PTHR23290">
    <property type="entry name" value="RRNA N6-ADENOSINE-METHYLTRANSFERASE METTL5"/>
    <property type="match status" value="1"/>
</dbReference>
<reference evidence="3" key="1">
    <citation type="submission" date="2022-06" db="EMBL/GenBank/DDBJ databases">
        <title>Genomic Encyclopedia of Archaeal and Bacterial Type Strains, Phase II (KMG-II): from individual species to whole genera.</title>
        <authorList>
            <person name="Goeker M."/>
        </authorList>
    </citation>
    <scope>NUCLEOTIDE SEQUENCE</scope>
    <source>
        <strain evidence="3">DSM 43935</strain>
    </source>
</reference>